<feature type="transmembrane region" description="Helical" evidence="2">
    <location>
        <begin position="233"/>
        <end position="255"/>
    </location>
</feature>
<gene>
    <name evidence="4" type="ORF">LTR82_012754</name>
    <name evidence="5" type="ORF">LTR91_004044</name>
</gene>
<evidence type="ECO:0000313" key="4">
    <source>
        <dbReference type="EMBL" id="KAK0315195.1"/>
    </source>
</evidence>
<evidence type="ECO:0008006" key="8">
    <source>
        <dbReference type="Google" id="ProtNLM"/>
    </source>
</evidence>
<dbReference type="InterPro" id="IPR008972">
    <property type="entry name" value="Cupredoxin"/>
</dbReference>
<dbReference type="Proteomes" id="UP001175353">
    <property type="component" value="Unassembled WGS sequence"/>
</dbReference>
<dbReference type="PANTHER" id="PTHR34883:SF8">
    <property type="entry name" value="EXTRACELLULAR SERINE-RICH PROTEIN (AFU_ORTHOLOGUE AFUA_6G00670)"/>
    <property type="match status" value="1"/>
</dbReference>
<accession>A0AAN6FFU0</accession>
<protein>
    <recommendedName>
        <fullName evidence="8">Phytocyanin domain-containing protein</fullName>
    </recommendedName>
</protein>
<evidence type="ECO:0000256" key="1">
    <source>
        <dbReference type="SAM" id="MobiDB-lite"/>
    </source>
</evidence>
<comment type="caution">
    <text evidence="4">The sequence shown here is derived from an EMBL/GenBank/DDBJ whole genome shotgun (WGS) entry which is preliminary data.</text>
</comment>
<dbReference type="CDD" id="cd00920">
    <property type="entry name" value="Cupredoxin"/>
    <property type="match status" value="1"/>
</dbReference>
<dbReference type="Gene3D" id="2.60.40.420">
    <property type="entry name" value="Cupredoxins - blue copper proteins"/>
    <property type="match status" value="1"/>
</dbReference>
<dbReference type="EMBL" id="JASUXU010000052">
    <property type="protein sequence ID" value="KAK0315195.1"/>
    <property type="molecule type" value="Genomic_DNA"/>
</dbReference>
<keyword evidence="2" id="KW-0472">Membrane</keyword>
<feature type="chain" id="PRO_5044710297" description="Phytocyanin domain-containing protein" evidence="3">
    <location>
        <begin position="20"/>
        <end position="403"/>
    </location>
</feature>
<keyword evidence="7" id="KW-1185">Reference proteome</keyword>
<reference evidence="5" key="2">
    <citation type="submission" date="2023-06" db="EMBL/GenBank/DDBJ databases">
        <title>Black Yeasts Isolated from many extreme environments.</title>
        <authorList>
            <person name="Coleine C."/>
            <person name="Stajich J.E."/>
            <person name="Selbmann L."/>
        </authorList>
    </citation>
    <scope>NUCLEOTIDE SEQUENCE</scope>
    <source>
        <strain evidence="5">CCFEE 5200</strain>
    </source>
</reference>
<proteinExistence type="predicted"/>
<name>A0AAN6FFU0_9PEZI</name>
<dbReference type="EMBL" id="JAUJLE010000022">
    <property type="protein sequence ID" value="KAK1005622.1"/>
    <property type="molecule type" value="Genomic_DNA"/>
</dbReference>
<organism evidence="4 6">
    <name type="scientific">Friedmanniomyces endolithicus</name>
    <dbReference type="NCBI Taxonomy" id="329885"/>
    <lineage>
        <taxon>Eukaryota</taxon>
        <taxon>Fungi</taxon>
        <taxon>Dikarya</taxon>
        <taxon>Ascomycota</taxon>
        <taxon>Pezizomycotina</taxon>
        <taxon>Dothideomycetes</taxon>
        <taxon>Dothideomycetidae</taxon>
        <taxon>Mycosphaerellales</taxon>
        <taxon>Teratosphaeriaceae</taxon>
        <taxon>Friedmanniomyces</taxon>
    </lineage>
</organism>
<evidence type="ECO:0000313" key="5">
    <source>
        <dbReference type="EMBL" id="KAK1005622.1"/>
    </source>
</evidence>
<keyword evidence="3" id="KW-0732">Signal</keyword>
<evidence type="ECO:0000256" key="3">
    <source>
        <dbReference type="SAM" id="SignalP"/>
    </source>
</evidence>
<dbReference type="SUPFAM" id="SSF49503">
    <property type="entry name" value="Cupredoxins"/>
    <property type="match status" value="1"/>
</dbReference>
<dbReference type="Proteomes" id="UP001168146">
    <property type="component" value="Unassembled WGS sequence"/>
</dbReference>
<evidence type="ECO:0000313" key="7">
    <source>
        <dbReference type="Proteomes" id="UP001175353"/>
    </source>
</evidence>
<evidence type="ECO:0000256" key="2">
    <source>
        <dbReference type="SAM" id="Phobius"/>
    </source>
</evidence>
<keyword evidence="2" id="KW-0812">Transmembrane</keyword>
<sequence>MERLSLTLAVMAITSTAHAQNASTNGTTSATVQGEITVHTVTVGKIPNAYDPPSVLAVPGDIISFEFWASNHSVIRSTYGYPCIPYEDITDQSGFFSGFHSIVDGQPQIWNLTVNTTSPVWWYCGAPGSCIGHAMVGVINPDTNTSLNTQIELSRQANYMLEPGQAVPQDALLSMSSLAATATVTVSVTGSAPPATSSGSGGITTPSSTSTPTLSTSATPVASSSSSSLPPGAIAGIVVGGVVVLVALAALLLMFRRTNKSKAERRRLRNDSAPQMRDTGEVAGFMTADHGHYGTAQLPPYQSPVMRHQEFKEMGSPEVNENLVGPNMRDGPTFSFGQDRDADHNRSVELKVYLYTELQLMAINSFSDTSELSGLQSPQELPAVHEIFTPGTINRNARSLPFS</sequence>
<dbReference type="AlphaFoldDB" id="A0AAN6FFU0"/>
<reference evidence="4" key="1">
    <citation type="submission" date="2021-12" db="EMBL/GenBank/DDBJ databases">
        <title>Black yeast isolated from Biological Soil Crust.</title>
        <authorList>
            <person name="Kurbessoian T."/>
        </authorList>
    </citation>
    <scope>NUCLEOTIDE SEQUENCE</scope>
    <source>
        <strain evidence="4">CCFEE 5208</strain>
    </source>
</reference>
<dbReference type="InterPro" id="IPR052953">
    <property type="entry name" value="Ser-rich/MCO-related"/>
</dbReference>
<dbReference type="PANTHER" id="PTHR34883">
    <property type="entry name" value="SERINE-RICH PROTEIN, PUTATIVE-RELATED-RELATED"/>
    <property type="match status" value="1"/>
</dbReference>
<feature type="region of interest" description="Disordered" evidence="1">
    <location>
        <begin position="191"/>
        <end position="228"/>
    </location>
</feature>
<feature type="signal peptide" evidence="3">
    <location>
        <begin position="1"/>
        <end position="19"/>
    </location>
</feature>
<evidence type="ECO:0000313" key="6">
    <source>
        <dbReference type="Proteomes" id="UP001168146"/>
    </source>
</evidence>
<keyword evidence="2" id="KW-1133">Transmembrane helix</keyword>